<dbReference type="InterPro" id="IPR036956">
    <property type="entry name" value="Impact_N_sf"/>
</dbReference>
<dbReference type="GO" id="GO:0005737">
    <property type="term" value="C:cytoplasm"/>
    <property type="evidence" value="ECO:0007669"/>
    <property type="project" value="UniProtKB-SubCell"/>
</dbReference>
<dbReference type="SMART" id="SM00591">
    <property type="entry name" value="RWD"/>
    <property type="match status" value="1"/>
</dbReference>
<dbReference type="InterPro" id="IPR020569">
    <property type="entry name" value="UPF0029_Impact_CS"/>
</dbReference>
<dbReference type="InterPro" id="IPR020568">
    <property type="entry name" value="Ribosomal_Su5_D2-typ_SF"/>
</dbReference>
<dbReference type="InterPro" id="IPR023582">
    <property type="entry name" value="Impact"/>
</dbReference>
<keyword evidence="5" id="KW-0810">Translation regulation</keyword>
<dbReference type="PROSITE" id="PS00910">
    <property type="entry name" value="UPF0029"/>
    <property type="match status" value="1"/>
</dbReference>
<evidence type="ECO:0000256" key="4">
    <source>
        <dbReference type="ARBA" id="ARBA00022491"/>
    </source>
</evidence>
<accession>A0A067RFM4</accession>
<dbReference type="PANTHER" id="PTHR16301">
    <property type="entry name" value="IMPACT-RELATED"/>
    <property type="match status" value="1"/>
</dbReference>
<dbReference type="InterPro" id="IPR001498">
    <property type="entry name" value="Impact_N"/>
</dbReference>
<dbReference type="OrthoDB" id="69641at2759"/>
<dbReference type="Proteomes" id="UP000027135">
    <property type="component" value="Unassembled WGS sequence"/>
</dbReference>
<dbReference type="Gene3D" id="3.30.230.30">
    <property type="entry name" value="Impact, N-terminal domain"/>
    <property type="match status" value="1"/>
</dbReference>
<dbReference type="EMBL" id="KK852498">
    <property type="protein sequence ID" value="KDR22562.1"/>
    <property type="molecule type" value="Genomic_DNA"/>
</dbReference>
<dbReference type="InterPro" id="IPR016135">
    <property type="entry name" value="UBQ-conjugating_enzyme/RWD"/>
</dbReference>
<evidence type="ECO:0000256" key="6">
    <source>
        <dbReference type="ARBA" id="ARBA00023016"/>
    </source>
</evidence>
<dbReference type="GO" id="GO:0140469">
    <property type="term" value="P:GCN2-mediated signaling"/>
    <property type="evidence" value="ECO:0007669"/>
    <property type="project" value="TreeGrafter"/>
</dbReference>
<name>A0A067RFM4_ZOONE</name>
<organism evidence="8 9">
    <name type="scientific">Zootermopsis nevadensis</name>
    <name type="common">Dampwood termite</name>
    <dbReference type="NCBI Taxonomy" id="136037"/>
    <lineage>
        <taxon>Eukaryota</taxon>
        <taxon>Metazoa</taxon>
        <taxon>Ecdysozoa</taxon>
        <taxon>Arthropoda</taxon>
        <taxon>Hexapoda</taxon>
        <taxon>Insecta</taxon>
        <taxon>Pterygota</taxon>
        <taxon>Neoptera</taxon>
        <taxon>Polyneoptera</taxon>
        <taxon>Dictyoptera</taxon>
        <taxon>Blattodea</taxon>
        <taxon>Blattoidea</taxon>
        <taxon>Termitoidae</taxon>
        <taxon>Termopsidae</taxon>
        <taxon>Zootermopsis</taxon>
    </lineage>
</organism>
<feature type="domain" description="RWD" evidence="7">
    <location>
        <begin position="10"/>
        <end position="108"/>
    </location>
</feature>
<evidence type="ECO:0000313" key="9">
    <source>
        <dbReference type="Proteomes" id="UP000027135"/>
    </source>
</evidence>
<dbReference type="CDD" id="cd23821">
    <property type="entry name" value="RWD_IMPACT"/>
    <property type="match status" value="1"/>
</dbReference>
<keyword evidence="6" id="KW-0346">Stress response</keyword>
<sequence length="281" mass="31732">MVDNLSRQVEEIEALCSIYSREWKTEDEVDRTYSIKIEEGIQTAVLYVTLPADYPAASPPQYQLSAPTLGAQEKTKISSELDQIYLENIGETVIFQWIEKVRELLCNMQASEAPEEEDEDERGGGCNEVMSACSVGQHIVRPTIIHGTVITDRKSVFQGHTAIVRNTEEVSQVLEELYQNKKIAHATHNMYAYRICKEDTKCCIQDCNDDGEAQGGSRLLHLLQILHLQDIMVVVTRWYGGVHLGPDRFRHIGNAARQVLDIAGLIEPSNQQKKSRKKETS</sequence>
<dbReference type="InterPro" id="IPR006575">
    <property type="entry name" value="RWD_dom"/>
</dbReference>
<keyword evidence="9" id="KW-1185">Reference proteome</keyword>
<keyword evidence="3" id="KW-0963">Cytoplasm</keyword>
<reference evidence="8 9" key="1">
    <citation type="journal article" date="2014" name="Nat. Commun.">
        <title>Molecular traces of alternative social organization in a termite genome.</title>
        <authorList>
            <person name="Terrapon N."/>
            <person name="Li C."/>
            <person name="Robertson H.M."/>
            <person name="Ji L."/>
            <person name="Meng X."/>
            <person name="Booth W."/>
            <person name="Chen Z."/>
            <person name="Childers C.P."/>
            <person name="Glastad K.M."/>
            <person name="Gokhale K."/>
            <person name="Gowin J."/>
            <person name="Gronenberg W."/>
            <person name="Hermansen R.A."/>
            <person name="Hu H."/>
            <person name="Hunt B.G."/>
            <person name="Huylmans A.K."/>
            <person name="Khalil S.M."/>
            <person name="Mitchell R.D."/>
            <person name="Munoz-Torres M.C."/>
            <person name="Mustard J.A."/>
            <person name="Pan H."/>
            <person name="Reese J.T."/>
            <person name="Scharf M.E."/>
            <person name="Sun F."/>
            <person name="Vogel H."/>
            <person name="Xiao J."/>
            <person name="Yang W."/>
            <person name="Yang Z."/>
            <person name="Yang Z."/>
            <person name="Zhou J."/>
            <person name="Zhu J."/>
            <person name="Brent C.S."/>
            <person name="Elsik C.G."/>
            <person name="Goodisman M.A."/>
            <person name="Liberles D.A."/>
            <person name="Roe R.M."/>
            <person name="Vargo E.L."/>
            <person name="Vilcinskas A."/>
            <person name="Wang J."/>
            <person name="Bornberg-Bauer E."/>
            <person name="Korb J."/>
            <person name="Zhang G."/>
            <person name="Liebig J."/>
        </authorList>
    </citation>
    <scope>NUCLEOTIDE SEQUENCE [LARGE SCALE GENOMIC DNA]</scope>
    <source>
        <tissue evidence="8">Whole organism</tissue>
    </source>
</reference>
<comment type="subcellular location">
    <subcellularLocation>
        <location evidence="1">Cytoplasm</location>
    </subcellularLocation>
</comment>
<dbReference type="Pfam" id="PF05773">
    <property type="entry name" value="RWD"/>
    <property type="match status" value="1"/>
</dbReference>
<dbReference type="SUPFAM" id="SSF54495">
    <property type="entry name" value="UBC-like"/>
    <property type="match status" value="1"/>
</dbReference>
<evidence type="ECO:0000256" key="2">
    <source>
        <dbReference type="ARBA" id="ARBA00007665"/>
    </source>
</evidence>
<evidence type="ECO:0000259" key="7">
    <source>
        <dbReference type="PROSITE" id="PS50908"/>
    </source>
</evidence>
<dbReference type="GO" id="GO:0006446">
    <property type="term" value="P:regulation of translational initiation"/>
    <property type="evidence" value="ECO:0007669"/>
    <property type="project" value="TreeGrafter"/>
</dbReference>
<dbReference type="SUPFAM" id="SSF54211">
    <property type="entry name" value="Ribosomal protein S5 domain 2-like"/>
    <property type="match status" value="1"/>
</dbReference>
<dbReference type="PROSITE" id="PS50908">
    <property type="entry name" value="RWD"/>
    <property type="match status" value="1"/>
</dbReference>
<dbReference type="AlphaFoldDB" id="A0A067RFM4"/>
<evidence type="ECO:0000313" key="8">
    <source>
        <dbReference type="EMBL" id="KDR22562.1"/>
    </source>
</evidence>
<gene>
    <name evidence="8" type="ORF">L798_12690</name>
</gene>
<dbReference type="STRING" id="136037.A0A067RFM4"/>
<dbReference type="Pfam" id="PF01205">
    <property type="entry name" value="Impact_N"/>
    <property type="match status" value="1"/>
</dbReference>
<protein>
    <submittedName>
        <fullName evidence="8">Protein IMPACT-B</fullName>
    </submittedName>
</protein>
<dbReference type="eggNOG" id="KOG3299">
    <property type="taxonomic scope" value="Eukaryota"/>
</dbReference>
<dbReference type="PANTHER" id="PTHR16301:SF25">
    <property type="entry name" value="PROTEIN IMPACT"/>
    <property type="match status" value="1"/>
</dbReference>
<evidence type="ECO:0000256" key="5">
    <source>
        <dbReference type="ARBA" id="ARBA00022845"/>
    </source>
</evidence>
<proteinExistence type="inferred from homology"/>
<comment type="similarity">
    <text evidence="2">Belongs to the IMPACT family.</text>
</comment>
<dbReference type="Gene3D" id="3.10.110.10">
    <property type="entry name" value="Ubiquitin Conjugating Enzyme"/>
    <property type="match status" value="1"/>
</dbReference>
<evidence type="ECO:0000256" key="1">
    <source>
        <dbReference type="ARBA" id="ARBA00004496"/>
    </source>
</evidence>
<keyword evidence="4" id="KW-0678">Repressor</keyword>
<dbReference type="InParanoid" id="A0A067RFM4"/>
<evidence type="ECO:0000256" key="3">
    <source>
        <dbReference type="ARBA" id="ARBA00022490"/>
    </source>
</evidence>
<dbReference type="OMA" id="FRHICNL"/>